<dbReference type="RefSeq" id="XP_013900814.1">
    <property type="nucleotide sequence ID" value="XM_014045360.1"/>
</dbReference>
<evidence type="ECO:0000256" key="3">
    <source>
        <dbReference type="ARBA" id="ARBA00022679"/>
    </source>
</evidence>
<dbReference type="GO" id="GO:0005524">
    <property type="term" value="F:ATP binding"/>
    <property type="evidence" value="ECO:0007669"/>
    <property type="project" value="UniProtKB-UniRule"/>
</dbReference>
<dbReference type="InterPro" id="IPR050117">
    <property type="entry name" value="MAPK"/>
</dbReference>
<dbReference type="FunFam" id="3.30.200.20:FF:000046">
    <property type="entry name" value="Mitogen-activated protein kinase"/>
    <property type="match status" value="1"/>
</dbReference>
<evidence type="ECO:0000256" key="7">
    <source>
        <dbReference type="PROSITE-ProRule" id="PRU10141"/>
    </source>
</evidence>
<keyword evidence="5" id="KW-0418">Kinase</keyword>
<evidence type="ECO:0000256" key="6">
    <source>
        <dbReference type="ARBA" id="ARBA00022840"/>
    </source>
</evidence>
<keyword evidence="3" id="KW-0808">Transferase</keyword>
<proteinExistence type="inferred from homology"/>
<comment type="similarity">
    <text evidence="1">Belongs to the protein kinase superfamily. CMGC Ser/Thr protein kinase family. MAP kinase subfamily.</text>
</comment>
<dbReference type="InterPro" id="IPR011009">
    <property type="entry name" value="Kinase-like_dom_sf"/>
</dbReference>
<dbReference type="GO" id="GO:0004674">
    <property type="term" value="F:protein serine/threonine kinase activity"/>
    <property type="evidence" value="ECO:0007669"/>
    <property type="project" value="UniProtKB-KW"/>
</dbReference>
<dbReference type="AlphaFoldDB" id="A0A0D2MF72"/>
<keyword evidence="4 7" id="KW-0547">Nucleotide-binding</keyword>
<evidence type="ECO:0000256" key="5">
    <source>
        <dbReference type="ARBA" id="ARBA00022777"/>
    </source>
</evidence>
<protein>
    <recommendedName>
        <fullName evidence="8">Protein kinase domain-containing protein</fullName>
    </recommendedName>
</protein>
<evidence type="ECO:0000259" key="8">
    <source>
        <dbReference type="PROSITE" id="PS50011"/>
    </source>
</evidence>
<dbReference type="InterPro" id="IPR017441">
    <property type="entry name" value="Protein_kinase_ATP_BS"/>
</dbReference>
<evidence type="ECO:0000256" key="2">
    <source>
        <dbReference type="ARBA" id="ARBA00022527"/>
    </source>
</evidence>
<dbReference type="PANTHER" id="PTHR24055">
    <property type="entry name" value="MITOGEN-ACTIVATED PROTEIN KINASE"/>
    <property type="match status" value="1"/>
</dbReference>
<organism evidence="9 10">
    <name type="scientific">Monoraphidium neglectum</name>
    <dbReference type="NCBI Taxonomy" id="145388"/>
    <lineage>
        <taxon>Eukaryota</taxon>
        <taxon>Viridiplantae</taxon>
        <taxon>Chlorophyta</taxon>
        <taxon>core chlorophytes</taxon>
        <taxon>Chlorophyceae</taxon>
        <taxon>CS clade</taxon>
        <taxon>Sphaeropleales</taxon>
        <taxon>Selenastraceae</taxon>
        <taxon>Monoraphidium</taxon>
    </lineage>
</organism>
<dbReference type="Proteomes" id="UP000054498">
    <property type="component" value="Unassembled WGS sequence"/>
</dbReference>
<dbReference type="Gene3D" id="3.30.200.20">
    <property type="entry name" value="Phosphorylase Kinase, domain 1"/>
    <property type="match status" value="1"/>
</dbReference>
<dbReference type="STRING" id="145388.A0A0D2MF72"/>
<keyword evidence="2" id="KW-0723">Serine/threonine-protein kinase</keyword>
<accession>A0A0D2MF72</accession>
<dbReference type="Pfam" id="PF00069">
    <property type="entry name" value="Pkinase"/>
    <property type="match status" value="1"/>
</dbReference>
<dbReference type="GeneID" id="25739046"/>
<dbReference type="EMBL" id="KK101198">
    <property type="protein sequence ID" value="KIZ01795.1"/>
    <property type="molecule type" value="Genomic_DNA"/>
</dbReference>
<reference evidence="9 10" key="1">
    <citation type="journal article" date="2013" name="BMC Genomics">
        <title>Reconstruction of the lipid metabolism for the microalga Monoraphidium neglectum from its genome sequence reveals characteristics suitable for biofuel production.</title>
        <authorList>
            <person name="Bogen C."/>
            <person name="Al-Dilaimi A."/>
            <person name="Albersmeier A."/>
            <person name="Wichmann J."/>
            <person name="Grundmann M."/>
            <person name="Rupp O."/>
            <person name="Lauersen K.J."/>
            <person name="Blifernez-Klassen O."/>
            <person name="Kalinowski J."/>
            <person name="Goesmann A."/>
            <person name="Mussgnug J.H."/>
            <person name="Kruse O."/>
        </authorList>
    </citation>
    <scope>NUCLEOTIDE SEQUENCE [LARGE SCALE GENOMIC DNA]</scope>
    <source>
        <strain evidence="9 10">SAG 48.87</strain>
    </source>
</reference>
<feature type="binding site" evidence="7">
    <location>
        <position position="56"/>
    </location>
    <ligand>
        <name>ATP</name>
        <dbReference type="ChEBI" id="CHEBI:30616"/>
    </ligand>
</feature>
<keyword evidence="10" id="KW-1185">Reference proteome</keyword>
<dbReference type="InterPro" id="IPR000719">
    <property type="entry name" value="Prot_kinase_dom"/>
</dbReference>
<dbReference type="PROSITE" id="PS50011">
    <property type="entry name" value="PROTEIN_KINASE_DOM"/>
    <property type="match status" value="1"/>
</dbReference>
<dbReference type="SUPFAM" id="SSF56112">
    <property type="entry name" value="Protein kinase-like (PK-like)"/>
    <property type="match status" value="1"/>
</dbReference>
<gene>
    <name evidence="9" type="ORF">MNEG_6170</name>
</gene>
<dbReference type="OrthoDB" id="248923at2759"/>
<feature type="domain" description="Protein kinase" evidence="8">
    <location>
        <begin position="27"/>
        <end position="129"/>
    </location>
</feature>
<keyword evidence="6 7" id="KW-0067">ATP-binding</keyword>
<evidence type="ECO:0000313" key="10">
    <source>
        <dbReference type="Proteomes" id="UP000054498"/>
    </source>
</evidence>
<evidence type="ECO:0000313" key="9">
    <source>
        <dbReference type="EMBL" id="KIZ01795.1"/>
    </source>
</evidence>
<dbReference type="KEGG" id="mng:MNEG_6170"/>
<dbReference type="PROSITE" id="PS00107">
    <property type="entry name" value="PROTEIN_KINASE_ATP"/>
    <property type="match status" value="1"/>
</dbReference>
<name>A0A0D2MF72_9CHLO</name>
<evidence type="ECO:0000256" key="4">
    <source>
        <dbReference type="ARBA" id="ARBA00022741"/>
    </source>
</evidence>
<evidence type="ECO:0000256" key="1">
    <source>
        <dbReference type="ARBA" id="ARBA00008832"/>
    </source>
</evidence>
<sequence length="129" mass="14459">MAASIKAGEEPGVYYVSGSTWSVGNRYSLLKQLGEGSFSQVCLAVDKETQEKVAVKRIPNVLDSLENAKRVLREVCILRRMDHPGIISLKDVFLRPASSGRFVYRKGQLVPTSLDLYLALEYCEQVRFC</sequence>